<proteinExistence type="predicted"/>
<reference evidence="2 3" key="1">
    <citation type="submission" date="2019-05" db="EMBL/GenBank/DDBJ databases">
        <title>Comparative genomics and metabolomics analyses of clavulanic acid producing Streptomyces species provides insight into specialized metabolism and evolution of beta-lactam biosynthetic gene clusters.</title>
        <authorList>
            <person name="Moore M.A."/>
            <person name="Cruz-Morales P."/>
            <person name="Barona Gomez F."/>
            <person name="Kapil T."/>
        </authorList>
    </citation>
    <scope>NUCLEOTIDE SEQUENCE [LARGE SCALE GENOMIC DNA]</scope>
    <source>
        <strain evidence="2 3">NRRL 5741</strain>
    </source>
</reference>
<name>A0A646KIX7_STRJU</name>
<feature type="compositionally biased region" description="Basic and acidic residues" evidence="1">
    <location>
        <begin position="54"/>
        <end position="71"/>
    </location>
</feature>
<dbReference type="AlphaFoldDB" id="A0A646KIX7"/>
<dbReference type="EMBL" id="VCLA01000150">
    <property type="protein sequence ID" value="MQT02214.1"/>
    <property type="molecule type" value="Genomic_DNA"/>
</dbReference>
<dbReference type="InterPro" id="IPR026496">
    <property type="entry name" value="GRASP_targ"/>
</dbReference>
<feature type="region of interest" description="Disordered" evidence="1">
    <location>
        <begin position="53"/>
        <end position="104"/>
    </location>
</feature>
<accession>A0A646KIX7</accession>
<evidence type="ECO:0000313" key="3">
    <source>
        <dbReference type="Proteomes" id="UP000419138"/>
    </source>
</evidence>
<dbReference type="NCBIfam" id="TIGR04186">
    <property type="entry name" value="GRASP_targ"/>
    <property type="match status" value="1"/>
</dbReference>
<keyword evidence="3" id="KW-1185">Reference proteome</keyword>
<evidence type="ECO:0000313" key="2">
    <source>
        <dbReference type="EMBL" id="MQT02214.1"/>
    </source>
</evidence>
<comment type="caution">
    <text evidence="2">The sequence shown here is derived from an EMBL/GenBank/DDBJ whole genome shotgun (WGS) entry which is preliminary data.</text>
</comment>
<gene>
    <name evidence="2" type="primary">tgmA</name>
    <name evidence="2" type="ORF">FF041_19000</name>
</gene>
<dbReference type="Pfam" id="PF14408">
    <property type="entry name" value="Actino_peptide"/>
    <property type="match status" value="1"/>
</dbReference>
<evidence type="ECO:0000256" key="1">
    <source>
        <dbReference type="SAM" id="MobiDB-lite"/>
    </source>
</evidence>
<organism evidence="2 3">
    <name type="scientific">Streptomyces jumonjinensis</name>
    <dbReference type="NCBI Taxonomy" id="1945"/>
    <lineage>
        <taxon>Bacteria</taxon>
        <taxon>Bacillati</taxon>
        <taxon>Actinomycetota</taxon>
        <taxon>Actinomycetes</taxon>
        <taxon>Kitasatosporales</taxon>
        <taxon>Streptomycetaceae</taxon>
        <taxon>Streptomyces</taxon>
    </lineage>
</organism>
<protein>
    <submittedName>
        <fullName evidence="2">Putative ATP-grasp-modified RiPP</fullName>
    </submittedName>
</protein>
<dbReference type="Proteomes" id="UP000419138">
    <property type="component" value="Unassembled WGS sequence"/>
</dbReference>
<dbReference type="OrthoDB" id="3831512at2"/>
<sequence length="104" mass="11586">MRRMQRPFFSRRSSMDQMVPWGLTRMEPYPTLGKPTGRVVGLDPETQTTIYEDAAGRRLEMGKHSTHRGVETDTTTNPGDGAGPDAMDEDADQRSEQDEAQDGA</sequence>
<dbReference type="InterPro" id="IPR025843">
    <property type="entry name" value="Actino_peptide"/>
</dbReference>